<dbReference type="SMART" id="SM00028">
    <property type="entry name" value="TPR"/>
    <property type="match status" value="5"/>
</dbReference>
<dbReference type="SUPFAM" id="SSF81901">
    <property type="entry name" value="HCP-like"/>
    <property type="match status" value="1"/>
</dbReference>
<organism evidence="3">
    <name type="scientific">uncultured Thiotrichaceae bacterium</name>
    <dbReference type="NCBI Taxonomy" id="298394"/>
    <lineage>
        <taxon>Bacteria</taxon>
        <taxon>Pseudomonadati</taxon>
        <taxon>Pseudomonadota</taxon>
        <taxon>Gammaproteobacteria</taxon>
        <taxon>Thiotrichales</taxon>
        <taxon>Thiotrichaceae</taxon>
        <taxon>environmental samples</taxon>
    </lineage>
</organism>
<proteinExistence type="predicted"/>
<dbReference type="AlphaFoldDB" id="A0A6S6UB38"/>
<keyword evidence="2" id="KW-0802">TPR repeat</keyword>
<name>A0A6S6UB38_9GAMM</name>
<sequence length="245" mass="27605">MLKVISSTILYTAFISFLVGCSSTPQSKPEEAAGYNARLGAQYLQKGHLRLANEKLLKALEQDEYSAEANHYYALLQERLKQDLVAEKHFKRAISEKPKDPEINNNYGTFLCKMKDYPAAEKHFLRAIKDPLYSTPEFALTNAGICAHESGHLSQAEDFLRRALKKKQNFPSALYAMAKLAYHRRDYARAQAFLFRYNGIAEQSANALSLCHAIHVQLGEIAKADECGNRLLEQFPNSSEALSLK</sequence>
<gene>
    <name evidence="3" type="ORF">HELGO_WM8079</name>
</gene>
<evidence type="ECO:0000256" key="1">
    <source>
        <dbReference type="ARBA" id="ARBA00022737"/>
    </source>
</evidence>
<accession>A0A6S6UB38</accession>
<dbReference type="InterPro" id="IPR011990">
    <property type="entry name" value="TPR-like_helical_dom_sf"/>
</dbReference>
<evidence type="ECO:0000256" key="2">
    <source>
        <dbReference type="ARBA" id="ARBA00022803"/>
    </source>
</evidence>
<protein>
    <submittedName>
        <fullName evidence="3">Type IV pilus biogenesis/stability protein PilW</fullName>
    </submittedName>
</protein>
<dbReference type="PROSITE" id="PS51257">
    <property type="entry name" value="PROKAR_LIPOPROTEIN"/>
    <property type="match status" value="1"/>
</dbReference>
<reference evidence="3" key="1">
    <citation type="submission" date="2020-01" db="EMBL/GenBank/DDBJ databases">
        <authorList>
            <person name="Meier V. D."/>
            <person name="Meier V D."/>
        </authorList>
    </citation>
    <scope>NUCLEOTIDE SEQUENCE</scope>
    <source>
        <strain evidence="3">HLG_WM_MAG_07</strain>
    </source>
</reference>
<dbReference type="EMBL" id="CACVAY010000129">
    <property type="protein sequence ID" value="CAA6826023.1"/>
    <property type="molecule type" value="Genomic_DNA"/>
</dbReference>
<dbReference type="PANTHER" id="PTHR44227:SF3">
    <property type="entry name" value="PROTEIN O-MANNOSYL-TRANSFERASE TMTC4"/>
    <property type="match status" value="1"/>
</dbReference>
<keyword evidence="1" id="KW-0677">Repeat</keyword>
<dbReference type="InterPro" id="IPR013360">
    <property type="entry name" value="Pilus_4_PilW"/>
</dbReference>
<evidence type="ECO:0000313" key="3">
    <source>
        <dbReference type="EMBL" id="CAA6826023.1"/>
    </source>
</evidence>
<dbReference type="InterPro" id="IPR019734">
    <property type="entry name" value="TPR_rpt"/>
</dbReference>
<dbReference type="Gene3D" id="1.25.40.10">
    <property type="entry name" value="Tetratricopeptide repeat domain"/>
    <property type="match status" value="1"/>
</dbReference>
<dbReference type="PANTHER" id="PTHR44227">
    <property type="match status" value="1"/>
</dbReference>
<dbReference type="InterPro" id="IPR052346">
    <property type="entry name" value="O-mannosyl-transferase_TMTC"/>
</dbReference>
<dbReference type="NCBIfam" id="TIGR02521">
    <property type="entry name" value="type_IV_pilW"/>
    <property type="match status" value="1"/>
</dbReference>